<sequence length="376" mass="41675">MRHALFLSLVVSCFCGTAQSAPRDVFSSNVDTIFAKFDSADVPGCAVGVIRNGEYIHAKGYGSANLEYGIPIGRDSVFRIGSVSKQFTAAAIAILASRGDLELDAEVHTYLPDLGKYDDPVTIRQMIHHISGIGEYEGTTTYELRDGKPFRFGNEDYWTIEEFYKQVVKQPLVLKPGERFEYSNVAYFLLGQVVERVSGKTLRHFADEEIFGPLQMDATFFNDDLNGIVVNRADGYQPLDEGGFEISMTNLEWVGDGGVYTTLNDFIKWDQAFITGNVPGGMKVQRLMVEPHPTTVKTMESDLLDEGAGYGFGLNIGKYEGRTVHVHTGSWVGFRAFYARFPEDNLSVVTLCNRSDAGSGETSRKLLDLVLAEFPQ</sequence>
<dbReference type="EMBL" id="AM501427">
    <property type="protein sequence ID" value="CAM58131.1"/>
    <property type="molecule type" value="Genomic_DNA"/>
</dbReference>
<protein>
    <submittedName>
        <fullName evidence="2">Beta-lactamase class C</fullName>
    </submittedName>
</protein>
<reference evidence="2" key="1">
    <citation type="submission" date="2007-03" db="EMBL/GenBank/DDBJ databases">
        <title>Isolation and characterization of alkane hydroxylases from Pacific deep-sea sediment.</title>
        <authorList>
            <person name="Xu M."/>
        </authorList>
    </citation>
    <scope>NUCLEOTIDE SEQUENCE</scope>
</reference>
<dbReference type="Pfam" id="PF00144">
    <property type="entry name" value="Beta-lactamase"/>
    <property type="match status" value="1"/>
</dbReference>
<evidence type="ECO:0000313" key="2">
    <source>
        <dbReference type="EMBL" id="CAM58131.1"/>
    </source>
</evidence>
<dbReference type="AlphaFoldDB" id="A5CFX3"/>
<dbReference type="InterPro" id="IPR050491">
    <property type="entry name" value="AmpC-like"/>
</dbReference>
<feature type="domain" description="Beta-lactamase-related" evidence="1">
    <location>
        <begin position="33"/>
        <end position="366"/>
    </location>
</feature>
<accession>A5CFX3</accession>
<dbReference type="InterPro" id="IPR012338">
    <property type="entry name" value="Beta-lactam/transpept-like"/>
</dbReference>
<dbReference type="PANTHER" id="PTHR46825">
    <property type="entry name" value="D-ALANYL-D-ALANINE-CARBOXYPEPTIDASE/ENDOPEPTIDASE AMPH"/>
    <property type="match status" value="1"/>
</dbReference>
<name>A5CFX3_9ZZZZ</name>
<proteinExistence type="predicted"/>
<dbReference type="SUPFAM" id="SSF56601">
    <property type="entry name" value="beta-lactamase/transpeptidase-like"/>
    <property type="match status" value="1"/>
</dbReference>
<evidence type="ECO:0000259" key="1">
    <source>
        <dbReference type="Pfam" id="PF00144"/>
    </source>
</evidence>
<organism evidence="2">
    <name type="scientific">uncultured marine microorganism</name>
    <dbReference type="NCBI Taxonomy" id="415540"/>
    <lineage>
        <taxon>unclassified sequences</taxon>
        <taxon>environmental samples</taxon>
    </lineage>
</organism>
<dbReference type="Gene3D" id="3.40.710.10">
    <property type="entry name" value="DD-peptidase/beta-lactamase superfamily"/>
    <property type="match status" value="1"/>
</dbReference>
<dbReference type="InterPro" id="IPR001466">
    <property type="entry name" value="Beta-lactam-related"/>
</dbReference>
<gene>
    <name evidence="2" type="primary">21G8-15</name>
</gene>
<dbReference type="PANTHER" id="PTHR46825:SF9">
    <property type="entry name" value="BETA-LACTAMASE-RELATED DOMAIN-CONTAINING PROTEIN"/>
    <property type="match status" value="1"/>
</dbReference>